<organism evidence="2 3">
    <name type="scientific">Cannabis sativa</name>
    <name type="common">Hemp</name>
    <name type="synonym">Marijuana</name>
    <dbReference type="NCBI Taxonomy" id="3483"/>
    <lineage>
        <taxon>Eukaryota</taxon>
        <taxon>Viridiplantae</taxon>
        <taxon>Streptophyta</taxon>
        <taxon>Embryophyta</taxon>
        <taxon>Tracheophyta</taxon>
        <taxon>Spermatophyta</taxon>
        <taxon>Magnoliopsida</taxon>
        <taxon>eudicotyledons</taxon>
        <taxon>Gunneridae</taxon>
        <taxon>Pentapetalae</taxon>
        <taxon>rosids</taxon>
        <taxon>fabids</taxon>
        <taxon>Rosales</taxon>
        <taxon>Cannabaceae</taxon>
        <taxon>Cannabis</taxon>
    </lineage>
</organism>
<protein>
    <submittedName>
        <fullName evidence="2">Uncharacterized protein</fullName>
    </submittedName>
</protein>
<name>A0A803NTQ8_CANSA</name>
<accession>A0A803NTQ8</accession>
<dbReference type="Gramene" id="evm.model.02.1465">
    <property type="protein sequence ID" value="cds.evm.model.02.1465"/>
    <property type="gene ID" value="evm.TU.02.1465"/>
</dbReference>
<evidence type="ECO:0000313" key="2">
    <source>
        <dbReference type="EnsemblPlants" id="cds.evm.model.02.1465"/>
    </source>
</evidence>
<dbReference type="AlphaFoldDB" id="A0A803NTQ8"/>
<keyword evidence="1" id="KW-0472">Membrane</keyword>
<dbReference type="EMBL" id="UZAU01000198">
    <property type="status" value="NOT_ANNOTATED_CDS"/>
    <property type="molecule type" value="Genomic_DNA"/>
</dbReference>
<dbReference type="EnsemblPlants" id="evm.model.02.1465">
    <property type="protein sequence ID" value="cds.evm.model.02.1465"/>
    <property type="gene ID" value="evm.TU.02.1465"/>
</dbReference>
<dbReference type="Proteomes" id="UP000596661">
    <property type="component" value="Chromosome 2"/>
</dbReference>
<dbReference type="OMA" id="FECDHIT"/>
<evidence type="ECO:0000313" key="3">
    <source>
        <dbReference type="Proteomes" id="UP000596661"/>
    </source>
</evidence>
<reference evidence="2" key="2">
    <citation type="submission" date="2021-03" db="UniProtKB">
        <authorList>
            <consortium name="EnsemblPlants"/>
        </authorList>
    </citation>
    <scope>IDENTIFICATION</scope>
</reference>
<feature type="transmembrane region" description="Helical" evidence="1">
    <location>
        <begin position="12"/>
        <end position="32"/>
    </location>
</feature>
<sequence length="247" mass="28116">MWRKCKSQLHHKRFQITFFYAVWYGAAISGWLDVIVRGPHLIGNLRKALEKYARSMRHEPCVNMLEVEERPPKTKCFECDHITFAESDTTHVWYPHNDPLVVEIQIANMMDLEPCKQLMYDFSEASIAPCGKIKLPLTVGKSPHTNTIMVTFIVVDTKSLYNAMTGRPSLYDLRAISSIFYLFIKFSMPTSIGRLLGNQRAARECYNTSLVVAKKTSLTTKAADEKKKTFEALDLAKEKTETAPATA</sequence>
<reference evidence="2" key="1">
    <citation type="submission" date="2018-11" db="EMBL/GenBank/DDBJ databases">
        <authorList>
            <person name="Grassa J C."/>
        </authorList>
    </citation>
    <scope>NUCLEOTIDE SEQUENCE [LARGE SCALE GENOMIC DNA]</scope>
</reference>
<evidence type="ECO:0000256" key="1">
    <source>
        <dbReference type="SAM" id="Phobius"/>
    </source>
</evidence>
<dbReference type="PANTHER" id="PTHR33240:SF15">
    <property type="entry name" value="GAG-PRO-LIKE PROTEIN"/>
    <property type="match status" value="1"/>
</dbReference>
<keyword evidence="1" id="KW-1133">Transmembrane helix</keyword>
<proteinExistence type="predicted"/>
<keyword evidence="3" id="KW-1185">Reference proteome</keyword>
<keyword evidence="1" id="KW-0812">Transmembrane</keyword>
<dbReference type="PANTHER" id="PTHR33240">
    <property type="entry name" value="OS08G0508500 PROTEIN"/>
    <property type="match status" value="1"/>
</dbReference>